<dbReference type="AlphaFoldDB" id="A0A3N4DN77"/>
<organism evidence="12 13">
    <name type="scientific">Arachnia propionica</name>
    <dbReference type="NCBI Taxonomy" id="1750"/>
    <lineage>
        <taxon>Bacteria</taxon>
        <taxon>Bacillati</taxon>
        <taxon>Actinomycetota</taxon>
        <taxon>Actinomycetes</taxon>
        <taxon>Propionibacteriales</taxon>
        <taxon>Propionibacteriaceae</taxon>
        <taxon>Arachnia</taxon>
    </lineage>
</organism>
<dbReference type="GO" id="GO:0005886">
    <property type="term" value="C:plasma membrane"/>
    <property type="evidence" value="ECO:0007669"/>
    <property type="project" value="UniProtKB-SubCell"/>
</dbReference>
<evidence type="ECO:0000256" key="3">
    <source>
        <dbReference type="ARBA" id="ARBA00022475"/>
    </source>
</evidence>
<proteinExistence type="inferred from homology"/>
<feature type="transmembrane region" description="Helical" evidence="10">
    <location>
        <begin position="35"/>
        <end position="67"/>
    </location>
</feature>
<keyword evidence="5 10" id="KW-0812">Transmembrane</keyword>
<evidence type="ECO:0000313" key="12">
    <source>
        <dbReference type="EMBL" id="VEH71638.1"/>
    </source>
</evidence>
<evidence type="ECO:0000256" key="7">
    <source>
        <dbReference type="ARBA" id="ARBA00023136"/>
    </source>
</evidence>
<keyword evidence="3 9" id="KW-1003">Cell membrane</keyword>
<evidence type="ECO:0000256" key="2">
    <source>
        <dbReference type="ARBA" id="ARBA00010323"/>
    </source>
</evidence>
<dbReference type="EMBL" id="LR134406">
    <property type="protein sequence ID" value="VEH71638.1"/>
    <property type="molecule type" value="Genomic_DNA"/>
</dbReference>
<feature type="transmembrane region" description="Helical" evidence="10">
    <location>
        <begin position="354"/>
        <end position="375"/>
    </location>
</feature>
<dbReference type="PIRSF" id="PIRSF016636">
    <property type="entry name" value="AlgI_DltB"/>
    <property type="match status" value="1"/>
</dbReference>
<evidence type="ECO:0000256" key="5">
    <source>
        <dbReference type="ARBA" id="ARBA00022692"/>
    </source>
</evidence>
<dbReference type="OrthoDB" id="139172at2"/>
<comment type="similarity">
    <text evidence="2 9">Belongs to the membrane-bound acyltransferase family.</text>
</comment>
<name>A0A3N4DN77_9ACTN</name>
<reference evidence="12 13" key="1">
    <citation type="submission" date="2018-12" db="EMBL/GenBank/DDBJ databases">
        <authorList>
            <consortium name="Pathogen Informatics"/>
        </authorList>
    </citation>
    <scope>NUCLEOTIDE SEQUENCE [LARGE SCALE GENOMIC DNA]</scope>
    <source>
        <strain evidence="12 13">NCTC12967</strain>
    </source>
</reference>
<dbReference type="Proteomes" id="UP000273044">
    <property type="component" value="Chromosome"/>
</dbReference>
<keyword evidence="6 10" id="KW-1133">Transmembrane helix</keyword>
<keyword evidence="7 9" id="KW-0472">Membrane</keyword>
<feature type="transmembrane region" description="Helical" evidence="10">
    <location>
        <begin position="322"/>
        <end position="340"/>
    </location>
</feature>
<protein>
    <submittedName>
        <fullName evidence="12">D-alanyl-lipoteichoic acid biosynthesis protein DltB</fullName>
    </submittedName>
</protein>
<evidence type="ECO:0000256" key="4">
    <source>
        <dbReference type="ARBA" id="ARBA00022679"/>
    </source>
</evidence>
<evidence type="ECO:0000313" key="13">
    <source>
        <dbReference type="Proteomes" id="UP000273044"/>
    </source>
</evidence>
<sequence length="381" mass="43738">MIAAFGELTFFVALAALALPAVVLGLTGRNLKYYGLFATVAMLGITLAGSLKQLALLGAFLVGETVLMKLHLWFITTHGNKNAWERRAAVVLALLPLILVKVTGLFHFPSLGFIGVSYLTFRAVQVIVEISDKLIKSQSVLDHLYFVAFFPTVSSGPIDRSRRFLQDAERRFKPGEYLAILGRGLWLIVLGAFYKFALATLFAGWLRDLPDSRWGTVRYMYYYGFNLFFDFAGYSLMAVGASYLFGIRTPQNFRLPFLSESIKDFWNRWHITLSFWLRDYVYTRLLMAFMRRKVFKDKVRASHVALLVNMTLMGIWHGSEWFYIVYGVYHGVLLVLNDIYERKSGFYKKHHKKLWYRLLGIAATFHLAMFGFLLFSGHFAH</sequence>
<dbReference type="NCBIfam" id="TIGR04091">
    <property type="entry name" value="LTA_dltB"/>
    <property type="match status" value="1"/>
</dbReference>
<feature type="transmembrane region" description="Helical" evidence="10">
    <location>
        <begin position="88"/>
        <end position="108"/>
    </location>
</feature>
<dbReference type="RefSeq" id="WP_014847974.1">
    <property type="nucleotide sequence ID" value="NZ_CAURRE010000119.1"/>
</dbReference>
<evidence type="ECO:0000313" key="11">
    <source>
        <dbReference type="EMBL" id="QUC11259.1"/>
    </source>
</evidence>
<dbReference type="Proteomes" id="UP000677180">
    <property type="component" value="Chromosome"/>
</dbReference>
<dbReference type="PANTHER" id="PTHR13285">
    <property type="entry name" value="ACYLTRANSFERASE"/>
    <property type="match status" value="1"/>
</dbReference>
<accession>A0A3N4DN77</accession>
<comment type="subcellular location">
    <subcellularLocation>
        <location evidence="1">Cell membrane</location>
        <topology evidence="1">Multi-pass membrane protein</topology>
    </subcellularLocation>
</comment>
<keyword evidence="4 9" id="KW-0808">Transferase</keyword>
<evidence type="ECO:0000256" key="10">
    <source>
        <dbReference type="SAM" id="Phobius"/>
    </source>
</evidence>
<dbReference type="Pfam" id="PF03062">
    <property type="entry name" value="MBOAT"/>
    <property type="match status" value="1"/>
</dbReference>
<keyword evidence="13" id="KW-1185">Reference proteome</keyword>
<keyword evidence="8 9" id="KW-0012">Acyltransferase</keyword>
<dbReference type="OMA" id="CYSMYLF"/>
<evidence type="ECO:0000256" key="6">
    <source>
        <dbReference type="ARBA" id="ARBA00022989"/>
    </source>
</evidence>
<feature type="transmembrane region" description="Helical" evidence="10">
    <location>
        <begin position="227"/>
        <end position="246"/>
    </location>
</feature>
<dbReference type="EMBL" id="CP072385">
    <property type="protein sequence ID" value="QUC11259.1"/>
    <property type="molecule type" value="Genomic_DNA"/>
</dbReference>
<dbReference type="InterPro" id="IPR051085">
    <property type="entry name" value="MB_O-acyltransferase"/>
</dbReference>
<dbReference type="InterPro" id="IPR004299">
    <property type="entry name" value="MBOAT_fam"/>
</dbReference>
<evidence type="ECO:0000256" key="1">
    <source>
        <dbReference type="ARBA" id="ARBA00004651"/>
    </source>
</evidence>
<evidence type="ECO:0000256" key="8">
    <source>
        <dbReference type="ARBA" id="ARBA00023315"/>
    </source>
</evidence>
<dbReference type="InterPro" id="IPR024024">
    <property type="entry name" value="DltB"/>
</dbReference>
<dbReference type="PIRSF" id="PIRSF500216">
    <property type="entry name" value="DltB"/>
    <property type="match status" value="1"/>
</dbReference>
<dbReference type="InterPro" id="IPR024194">
    <property type="entry name" value="Ac/AlaTfrase_AlgI/DltB"/>
</dbReference>
<gene>
    <name evidence="12" type="primary">dltB</name>
    <name evidence="11" type="ORF">J5A53_00685</name>
    <name evidence="12" type="ORF">NCTC12967_02964</name>
</gene>
<dbReference type="GeneID" id="64408365"/>
<evidence type="ECO:0000256" key="9">
    <source>
        <dbReference type="PIRNR" id="PIRNR016636"/>
    </source>
</evidence>
<dbReference type="GO" id="GO:0070395">
    <property type="term" value="P:lipoteichoic acid biosynthetic process"/>
    <property type="evidence" value="ECO:0007669"/>
    <property type="project" value="InterPro"/>
</dbReference>
<feature type="transmembrane region" description="Helical" evidence="10">
    <location>
        <begin position="184"/>
        <end position="206"/>
    </location>
</feature>
<dbReference type="PANTHER" id="PTHR13285:SF23">
    <property type="entry name" value="TEICHOIC ACID D-ALANYLTRANSFERASE"/>
    <property type="match status" value="1"/>
</dbReference>
<reference evidence="11" key="2">
    <citation type="submission" date="2021-03" db="EMBL/GenBank/DDBJ databases">
        <title>Human Oral Microbial Genomes.</title>
        <authorList>
            <person name="Johnston C.D."/>
            <person name="Chen T."/>
            <person name="Dewhirst F.E."/>
        </authorList>
    </citation>
    <scope>NUCLEOTIDE SEQUENCE</scope>
    <source>
        <strain evidence="11">F0714</strain>
    </source>
</reference>
<dbReference type="GO" id="GO:0016746">
    <property type="term" value="F:acyltransferase activity"/>
    <property type="evidence" value="ECO:0007669"/>
    <property type="project" value="UniProtKB-KW"/>
</dbReference>